<keyword evidence="2 3" id="KW-0378">Hydrolase</keyword>
<dbReference type="RefSeq" id="XP_022305455.1">
    <property type="nucleotide sequence ID" value="XM_022449747.1"/>
</dbReference>
<dbReference type="AlphaFoldDB" id="A0A8B8BQ64"/>
<dbReference type="InterPro" id="IPR002018">
    <property type="entry name" value="CarbesteraseB"/>
</dbReference>
<dbReference type="PROSITE" id="PS00122">
    <property type="entry name" value="CARBOXYLESTERASE_B_1"/>
    <property type="match status" value="1"/>
</dbReference>
<dbReference type="OrthoDB" id="408631at2759"/>
<feature type="signal peptide" evidence="3">
    <location>
        <begin position="1"/>
        <end position="21"/>
    </location>
</feature>
<proteinExistence type="inferred from homology"/>
<dbReference type="InterPro" id="IPR019819">
    <property type="entry name" value="Carboxylesterase_B_CS"/>
</dbReference>
<organism evidence="5 6">
    <name type="scientific">Crassostrea virginica</name>
    <name type="common">Eastern oyster</name>
    <dbReference type="NCBI Taxonomy" id="6565"/>
    <lineage>
        <taxon>Eukaryota</taxon>
        <taxon>Metazoa</taxon>
        <taxon>Spiralia</taxon>
        <taxon>Lophotrochozoa</taxon>
        <taxon>Mollusca</taxon>
        <taxon>Bivalvia</taxon>
        <taxon>Autobranchia</taxon>
        <taxon>Pteriomorphia</taxon>
        <taxon>Ostreida</taxon>
        <taxon>Ostreoidea</taxon>
        <taxon>Ostreidae</taxon>
        <taxon>Crassostrea</taxon>
    </lineage>
</organism>
<evidence type="ECO:0000313" key="5">
    <source>
        <dbReference type="Proteomes" id="UP000694844"/>
    </source>
</evidence>
<evidence type="ECO:0000313" key="6">
    <source>
        <dbReference type="RefSeq" id="XP_022305455.1"/>
    </source>
</evidence>
<dbReference type="PROSITE" id="PS00941">
    <property type="entry name" value="CARBOXYLESTERASE_B_2"/>
    <property type="match status" value="1"/>
</dbReference>
<keyword evidence="5" id="KW-1185">Reference proteome</keyword>
<evidence type="ECO:0000256" key="3">
    <source>
        <dbReference type="RuleBase" id="RU361235"/>
    </source>
</evidence>
<dbReference type="GO" id="GO:0016787">
    <property type="term" value="F:hydrolase activity"/>
    <property type="evidence" value="ECO:0007669"/>
    <property type="project" value="UniProtKB-KW"/>
</dbReference>
<dbReference type="EC" id="3.1.1.-" evidence="3"/>
<keyword evidence="3" id="KW-0732">Signal</keyword>
<dbReference type="InterPro" id="IPR029058">
    <property type="entry name" value="AB_hydrolase_fold"/>
</dbReference>
<gene>
    <name evidence="6" type="primary">LOC111112309</name>
</gene>
<dbReference type="KEGG" id="cvn:111112309"/>
<feature type="chain" id="PRO_5034952939" description="Carboxylic ester hydrolase" evidence="3">
    <location>
        <begin position="22"/>
        <end position="619"/>
    </location>
</feature>
<dbReference type="Pfam" id="PF00135">
    <property type="entry name" value="COesterase"/>
    <property type="match status" value="1"/>
</dbReference>
<dbReference type="Proteomes" id="UP000694844">
    <property type="component" value="Chromosome 9"/>
</dbReference>
<reference evidence="6" key="1">
    <citation type="submission" date="2025-08" db="UniProtKB">
        <authorList>
            <consortium name="RefSeq"/>
        </authorList>
    </citation>
    <scope>IDENTIFICATION</scope>
    <source>
        <tissue evidence="6">Whole sample</tissue>
    </source>
</reference>
<evidence type="ECO:0000256" key="1">
    <source>
        <dbReference type="ARBA" id="ARBA00005964"/>
    </source>
</evidence>
<evidence type="ECO:0000256" key="2">
    <source>
        <dbReference type="ARBA" id="ARBA00022801"/>
    </source>
</evidence>
<protein>
    <recommendedName>
        <fullName evidence="3">Carboxylic ester hydrolase</fullName>
        <ecNumber evidence="3">3.1.1.-</ecNumber>
    </recommendedName>
</protein>
<feature type="domain" description="Carboxylesterase type B" evidence="4">
    <location>
        <begin position="29"/>
        <end position="555"/>
    </location>
</feature>
<evidence type="ECO:0000259" key="4">
    <source>
        <dbReference type="Pfam" id="PF00135"/>
    </source>
</evidence>
<dbReference type="InterPro" id="IPR050309">
    <property type="entry name" value="Type-B_Carboxylest/Lipase"/>
</dbReference>
<accession>A0A8B8BQ64</accession>
<dbReference type="InterPro" id="IPR019826">
    <property type="entry name" value="Carboxylesterase_B_AS"/>
</dbReference>
<sequence length="619" mass="69186">MIGLLKTKILALFSVVSIVKGVNVTNAIEVETPSGWVKGYNITTEEGQMTRFVQIPYAQPPVGNLRFKKPLPVRKWEGFQGISDEQATWCSQWYYPAPGTKTPKIDEDCLFLNIYVPGRISTDRNLSVMVWIHGGGFVSGAGSLYNPIKLVSKGDVIVVTINYRLGLLGFFTMNDPLASGNNGLWDMIEALRWIQNNIGAFGGNPKSVTIFGQSAGGGAVSFLALIPQNEGLFQRAICQSGMVYSLAVSNRKSEKRTMDFLLERTRCKGKQDVAKTLECLQELPVENITNAVTFMDMLVPLNLTIEAGGFLPSIDGELIKENIGYTKSFDDELYRFFRSIDFMSGTTDGEGVIMLQSITQEVQNYYNFSISEKVPSSLLCEMAAPGYVASVAGNVPELSQEICDFYNITGDTDAKSNKICEFYGDYAFLVPSNILLSIHANGNSKSETFQFLVTRRSPIALIQTPPSWFKGAIHGDELPLLFNVSSIRPISEDELESMKREEKLSDTLIQYWTNFAKFGNPNGENITEWPSYDMNNKRYIVIDNPIHTSENLKPRATDLLRRITEIGRQRMEPAVSSANILHNVKSPNFLKDIWSFHGNLFQNGFSFIYLLCYILLLLL</sequence>
<dbReference type="Gene3D" id="3.40.50.1820">
    <property type="entry name" value="alpha/beta hydrolase"/>
    <property type="match status" value="1"/>
</dbReference>
<dbReference type="SUPFAM" id="SSF53474">
    <property type="entry name" value="alpha/beta-Hydrolases"/>
    <property type="match status" value="1"/>
</dbReference>
<comment type="similarity">
    <text evidence="1 3">Belongs to the type-B carboxylesterase/lipase family.</text>
</comment>
<name>A0A8B8BQ64_CRAVI</name>
<dbReference type="GeneID" id="111112309"/>
<dbReference type="PANTHER" id="PTHR11559">
    <property type="entry name" value="CARBOXYLESTERASE"/>
    <property type="match status" value="1"/>
</dbReference>